<keyword evidence="9" id="KW-0067">ATP-binding</keyword>
<evidence type="ECO:0000256" key="4">
    <source>
        <dbReference type="ARBA" id="ARBA00017144"/>
    </source>
</evidence>
<dbReference type="AlphaFoldDB" id="A0AAV7Y2Y4"/>
<feature type="domain" description="Thymidylate kinase-like" evidence="10">
    <location>
        <begin position="11"/>
        <end position="182"/>
    </location>
</feature>
<dbReference type="EC" id="2.7.4.9" evidence="3"/>
<dbReference type="EMBL" id="JANTQA010000073">
    <property type="protein sequence ID" value="KAJ3424231.1"/>
    <property type="molecule type" value="Genomic_DNA"/>
</dbReference>
<evidence type="ECO:0000259" key="10">
    <source>
        <dbReference type="Pfam" id="PF02223"/>
    </source>
</evidence>
<dbReference type="InterPro" id="IPR018095">
    <property type="entry name" value="Thymidylate_kin_CS"/>
</dbReference>
<dbReference type="GO" id="GO:0005524">
    <property type="term" value="F:ATP binding"/>
    <property type="evidence" value="ECO:0007669"/>
    <property type="project" value="UniProtKB-KW"/>
</dbReference>
<evidence type="ECO:0000313" key="11">
    <source>
        <dbReference type="EMBL" id="KAJ3424231.1"/>
    </source>
</evidence>
<dbReference type="GO" id="GO:0004798">
    <property type="term" value="F:dTMP kinase activity"/>
    <property type="evidence" value="ECO:0007669"/>
    <property type="project" value="UniProtKB-EC"/>
</dbReference>
<dbReference type="EMBL" id="JAOAOG010000005">
    <property type="protein sequence ID" value="KAJ6255362.1"/>
    <property type="molecule type" value="Genomic_DNA"/>
</dbReference>
<sequence>MTTNRGAFIVFEGLDRSGKTTQTEMLKKRLLEENEPTNLIKFPNRESQTGKLIHNFLQKKTPLEGHVIHLLYSANRWEEKDNLLSTINNGTNIISDRYAYSGVAYTSAKGIDIDWCKKSDSGLPEPDLVVWLDVPFGVAEKRGEYGEEIYETKQFQMKAKKMFDKLHGKNWISIDASLPKEEQAVLIHTAVSKVIKKVKKESLPLKKIWMDLNPKLQMKPKSLPKTQLKKNK</sequence>
<dbReference type="Gene3D" id="3.40.50.300">
    <property type="entry name" value="P-loop containing nucleotide triphosphate hydrolases"/>
    <property type="match status" value="1"/>
</dbReference>
<evidence type="ECO:0000313" key="14">
    <source>
        <dbReference type="Proteomes" id="UP001150062"/>
    </source>
</evidence>
<gene>
    <name evidence="11" type="ORF">M0812_29446</name>
    <name evidence="12" type="ORF">M0813_11444</name>
</gene>
<dbReference type="GO" id="GO:0005829">
    <property type="term" value="C:cytosol"/>
    <property type="evidence" value="ECO:0007669"/>
    <property type="project" value="TreeGrafter"/>
</dbReference>
<protein>
    <recommendedName>
        <fullName evidence="4">Thymidylate kinase</fullName>
        <ecNumber evidence="3">2.7.4.9</ecNumber>
    </recommendedName>
</protein>
<dbReference type="GO" id="GO:0005634">
    <property type="term" value="C:nucleus"/>
    <property type="evidence" value="ECO:0007669"/>
    <property type="project" value="TreeGrafter"/>
</dbReference>
<keyword evidence="14" id="KW-1185">Reference proteome</keyword>
<dbReference type="GO" id="GO:0005739">
    <property type="term" value="C:mitochondrion"/>
    <property type="evidence" value="ECO:0007669"/>
    <property type="project" value="TreeGrafter"/>
</dbReference>
<name>A0AAV7Y2Y4_9EUKA</name>
<dbReference type="PROSITE" id="PS01331">
    <property type="entry name" value="THYMIDYLATE_KINASE"/>
    <property type="match status" value="1"/>
</dbReference>
<dbReference type="SUPFAM" id="SSF52540">
    <property type="entry name" value="P-loop containing nucleoside triphosphate hydrolases"/>
    <property type="match status" value="1"/>
</dbReference>
<evidence type="ECO:0000256" key="5">
    <source>
        <dbReference type="ARBA" id="ARBA00022679"/>
    </source>
</evidence>
<comment type="similarity">
    <text evidence="2">Belongs to the thymidylate kinase family.</text>
</comment>
<evidence type="ECO:0000256" key="2">
    <source>
        <dbReference type="ARBA" id="ARBA00009776"/>
    </source>
</evidence>
<dbReference type="InterPro" id="IPR018094">
    <property type="entry name" value="Thymidylate_kinase"/>
</dbReference>
<evidence type="ECO:0000313" key="12">
    <source>
        <dbReference type="EMBL" id="KAJ6255362.1"/>
    </source>
</evidence>
<comment type="pathway">
    <text evidence="1">Pyrimidine metabolism; dTTP biosynthesis.</text>
</comment>
<evidence type="ECO:0000256" key="6">
    <source>
        <dbReference type="ARBA" id="ARBA00022727"/>
    </source>
</evidence>
<dbReference type="InterPro" id="IPR027417">
    <property type="entry name" value="P-loop_NTPase"/>
</dbReference>
<evidence type="ECO:0000313" key="13">
    <source>
        <dbReference type="Proteomes" id="UP001146793"/>
    </source>
</evidence>
<dbReference type="GO" id="GO:0006227">
    <property type="term" value="P:dUDP biosynthetic process"/>
    <property type="evidence" value="ECO:0007669"/>
    <property type="project" value="TreeGrafter"/>
</dbReference>
<dbReference type="Pfam" id="PF02223">
    <property type="entry name" value="Thymidylate_kin"/>
    <property type="match status" value="1"/>
</dbReference>
<accession>A0AAV7Y2Y4</accession>
<proteinExistence type="inferred from homology"/>
<dbReference type="GO" id="GO:0006235">
    <property type="term" value="P:dTTP biosynthetic process"/>
    <property type="evidence" value="ECO:0007669"/>
    <property type="project" value="TreeGrafter"/>
</dbReference>
<evidence type="ECO:0000256" key="7">
    <source>
        <dbReference type="ARBA" id="ARBA00022741"/>
    </source>
</evidence>
<organism evidence="11 13">
    <name type="scientific">Anaeramoeba flamelloides</name>
    <dbReference type="NCBI Taxonomy" id="1746091"/>
    <lineage>
        <taxon>Eukaryota</taxon>
        <taxon>Metamonada</taxon>
        <taxon>Anaeramoebidae</taxon>
        <taxon>Anaeramoeba</taxon>
    </lineage>
</organism>
<evidence type="ECO:0000256" key="8">
    <source>
        <dbReference type="ARBA" id="ARBA00022777"/>
    </source>
</evidence>
<dbReference type="GO" id="GO:0004550">
    <property type="term" value="F:nucleoside diphosphate kinase activity"/>
    <property type="evidence" value="ECO:0007669"/>
    <property type="project" value="TreeGrafter"/>
</dbReference>
<evidence type="ECO:0000256" key="3">
    <source>
        <dbReference type="ARBA" id="ARBA00012980"/>
    </source>
</evidence>
<dbReference type="GO" id="GO:0006233">
    <property type="term" value="P:dTDP biosynthetic process"/>
    <property type="evidence" value="ECO:0007669"/>
    <property type="project" value="InterPro"/>
</dbReference>
<dbReference type="PANTHER" id="PTHR10344:SF1">
    <property type="entry name" value="THYMIDYLATE KINASE"/>
    <property type="match status" value="1"/>
</dbReference>
<dbReference type="PANTHER" id="PTHR10344">
    <property type="entry name" value="THYMIDYLATE KINASE"/>
    <property type="match status" value="1"/>
</dbReference>
<reference evidence="12" key="1">
    <citation type="submission" date="2022-08" db="EMBL/GenBank/DDBJ databases">
        <title>Novel sulfate-reducing endosymbionts in the free-living metamonad Anaeramoeba.</title>
        <authorList>
            <person name="Jerlstrom-Hultqvist J."/>
            <person name="Cepicka I."/>
            <person name="Gallot-Lavallee L."/>
            <person name="Salas-Leiva D."/>
            <person name="Curtis B.A."/>
            <person name="Zahonova K."/>
            <person name="Pipaliya S."/>
            <person name="Dacks J."/>
            <person name="Roger A.J."/>
        </authorList>
    </citation>
    <scope>NUCLEOTIDE SEQUENCE</scope>
    <source>
        <strain evidence="12">Schooner1</strain>
    </source>
</reference>
<keyword evidence="7" id="KW-0547">Nucleotide-binding</keyword>
<dbReference type="Proteomes" id="UP001150062">
    <property type="component" value="Unassembled WGS sequence"/>
</dbReference>
<keyword evidence="6" id="KW-0545">Nucleotide biosynthesis</keyword>
<dbReference type="FunFam" id="3.40.50.300:FF:000679">
    <property type="entry name" value="Thymidylate kinase"/>
    <property type="match status" value="1"/>
</dbReference>
<dbReference type="InterPro" id="IPR039430">
    <property type="entry name" value="Thymidylate_kin-like_dom"/>
</dbReference>
<evidence type="ECO:0000256" key="9">
    <source>
        <dbReference type="ARBA" id="ARBA00022840"/>
    </source>
</evidence>
<dbReference type="NCBIfam" id="TIGR00041">
    <property type="entry name" value="DTMP_kinase"/>
    <property type="match status" value="1"/>
</dbReference>
<keyword evidence="5" id="KW-0808">Transferase</keyword>
<evidence type="ECO:0000256" key="1">
    <source>
        <dbReference type="ARBA" id="ARBA00004992"/>
    </source>
</evidence>
<keyword evidence="8 11" id="KW-0418">Kinase</keyword>
<comment type="caution">
    <text evidence="11">The sequence shown here is derived from an EMBL/GenBank/DDBJ whole genome shotgun (WGS) entry which is preliminary data.</text>
</comment>
<dbReference type="Proteomes" id="UP001146793">
    <property type="component" value="Unassembled WGS sequence"/>
</dbReference>
<dbReference type="HAMAP" id="MF_00165">
    <property type="entry name" value="Thymidylate_kinase"/>
    <property type="match status" value="1"/>
</dbReference>
<reference evidence="11" key="2">
    <citation type="submission" date="2022-08" db="EMBL/GenBank/DDBJ databases">
        <title>Novel sulphate-reducing endosymbionts in the free-living metamonad Anaeramoeba.</title>
        <authorList>
            <person name="Jerlstrom-Hultqvist J."/>
            <person name="Cepicka I."/>
            <person name="Gallot-Lavallee L."/>
            <person name="Salas-Leiva D."/>
            <person name="Curtis B.A."/>
            <person name="Zahonova K."/>
            <person name="Pipaliya S."/>
            <person name="Dacks J."/>
            <person name="Roger A.J."/>
        </authorList>
    </citation>
    <scope>NUCLEOTIDE SEQUENCE</scope>
    <source>
        <strain evidence="11">Busselton2</strain>
    </source>
</reference>
<dbReference type="CDD" id="cd01672">
    <property type="entry name" value="TMPK"/>
    <property type="match status" value="1"/>
</dbReference>